<dbReference type="InterPro" id="IPR015655">
    <property type="entry name" value="PP2C"/>
</dbReference>
<dbReference type="PANTHER" id="PTHR13832:SF792">
    <property type="entry name" value="GM14286P"/>
    <property type="match status" value="1"/>
</dbReference>
<organism evidence="2 3">
    <name type="scientific">Ceriporiopsis subvermispora (strain B)</name>
    <name type="common">White-rot fungus</name>
    <name type="synonym">Gelatoporia subvermispora</name>
    <dbReference type="NCBI Taxonomy" id="914234"/>
    <lineage>
        <taxon>Eukaryota</taxon>
        <taxon>Fungi</taxon>
        <taxon>Dikarya</taxon>
        <taxon>Basidiomycota</taxon>
        <taxon>Agaricomycotina</taxon>
        <taxon>Agaricomycetes</taxon>
        <taxon>Polyporales</taxon>
        <taxon>Gelatoporiaceae</taxon>
        <taxon>Gelatoporia</taxon>
    </lineage>
</organism>
<sequence>MVQIRQVARPFALAVPAVAAYAYYRHRQSQRETFDLNVSQRGPDGKRTMSKMSLPLLSMDEVDARIRQNAVFKSTLRPNGILWKQATATLNANDPIEDANASAIVERDPTPNAPQGDFLFYTVMDGHAGYQTSQLLAKTLIPAVGLELSSLVKQPTDKQSEGGIMQRLKSYIWSGTPSSVSPDADPEVVSSAIKRAFTRLDWELINAPLRILAEHIDKAALDKKDIPDLSQHPMGMTTMLPAMSGSCALMALFDTARHNLYVACTGDSRAVAGVWEESEDGQGHWRVEVLTEDQTGRNPKELKRIQSEHPADEADTAIQRGRVLGGLEPSRAFGDARYKWPREIQEYLNRAFLEGNNKPMRSTPSALKTPPYVTATPEVTHRELALPSSPNPKPKSSLRFLVLATDGLWDELSSEDVVALVGGHLAGLQGVVPKASLTDLVPTSTGTPTVDGKAKQRAQDAEGAWEFKDENVSAHLIRNAFGGAHHAHLRKLLSIPAPYARSYRDDITVTVVWWEDARGAEVAGETVKAKL</sequence>
<proteinExistence type="predicted"/>
<dbReference type="SUPFAM" id="SSF81606">
    <property type="entry name" value="PP2C-like"/>
    <property type="match status" value="1"/>
</dbReference>
<evidence type="ECO:0000259" key="1">
    <source>
        <dbReference type="PROSITE" id="PS51746"/>
    </source>
</evidence>
<evidence type="ECO:0000313" key="3">
    <source>
        <dbReference type="Proteomes" id="UP000016930"/>
    </source>
</evidence>
<keyword evidence="3" id="KW-1185">Reference proteome</keyword>
<dbReference type="InterPro" id="IPR001932">
    <property type="entry name" value="PPM-type_phosphatase-like_dom"/>
</dbReference>
<dbReference type="OrthoDB" id="420076at2759"/>
<dbReference type="HOGENOM" id="CLU_021928_3_1_1"/>
<reference evidence="2 3" key="1">
    <citation type="journal article" date="2012" name="Proc. Natl. Acad. Sci. U.S.A.">
        <title>Comparative genomics of Ceriporiopsis subvermispora and Phanerochaete chrysosporium provide insight into selective ligninolysis.</title>
        <authorList>
            <person name="Fernandez-Fueyo E."/>
            <person name="Ruiz-Duenas F.J."/>
            <person name="Ferreira P."/>
            <person name="Floudas D."/>
            <person name="Hibbett D.S."/>
            <person name="Canessa P."/>
            <person name="Larrondo L.F."/>
            <person name="James T.Y."/>
            <person name="Seelenfreund D."/>
            <person name="Lobos S."/>
            <person name="Polanco R."/>
            <person name="Tello M."/>
            <person name="Honda Y."/>
            <person name="Watanabe T."/>
            <person name="Watanabe T."/>
            <person name="Ryu J.S."/>
            <person name="Kubicek C.P."/>
            <person name="Schmoll M."/>
            <person name="Gaskell J."/>
            <person name="Hammel K.E."/>
            <person name="St John F.J."/>
            <person name="Vanden Wymelenberg A."/>
            <person name="Sabat G."/>
            <person name="Splinter BonDurant S."/>
            <person name="Syed K."/>
            <person name="Yadav J.S."/>
            <person name="Doddapaneni H."/>
            <person name="Subramanian V."/>
            <person name="Lavin J.L."/>
            <person name="Oguiza J.A."/>
            <person name="Perez G."/>
            <person name="Pisabarro A.G."/>
            <person name="Ramirez L."/>
            <person name="Santoyo F."/>
            <person name="Master E."/>
            <person name="Coutinho P.M."/>
            <person name="Henrissat B."/>
            <person name="Lombard V."/>
            <person name="Magnuson J.K."/>
            <person name="Kuees U."/>
            <person name="Hori C."/>
            <person name="Igarashi K."/>
            <person name="Samejima M."/>
            <person name="Held B.W."/>
            <person name="Barry K.W."/>
            <person name="LaButti K.M."/>
            <person name="Lapidus A."/>
            <person name="Lindquist E.A."/>
            <person name="Lucas S.M."/>
            <person name="Riley R."/>
            <person name="Salamov A.A."/>
            <person name="Hoffmeister D."/>
            <person name="Schwenk D."/>
            <person name="Hadar Y."/>
            <person name="Yarden O."/>
            <person name="de Vries R.P."/>
            <person name="Wiebenga A."/>
            <person name="Stenlid J."/>
            <person name="Eastwood D."/>
            <person name="Grigoriev I.V."/>
            <person name="Berka R.M."/>
            <person name="Blanchette R.A."/>
            <person name="Kersten P."/>
            <person name="Martinez A.T."/>
            <person name="Vicuna R."/>
            <person name="Cullen D."/>
        </authorList>
    </citation>
    <scope>NUCLEOTIDE SEQUENCE [LARGE SCALE GENOMIC DNA]</scope>
    <source>
        <strain evidence="2 3">B</strain>
    </source>
</reference>
<evidence type="ECO:0000313" key="2">
    <source>
        <dbReference type="EMBL" id="EMD40478.1"/>
    </source>
</evidence>
<dbReference type="GO" id="GO:0004741">
    <property type="term" value="F:[pyruvate dehydrogenase (acetyl-transferring)]-phosphatase activity"/>
    <property type="evidence" value="ECO:0007669"/>
    <property type="project" value="TreeGrafter"/>
</dbReference>
<dbReference type="STRING" id="914234.M2QTU4"/>
<dbReference type="InterPro" id="IPR036457">
    <property type="entry name" value="PPM-type-like_dom_sf"/>
</dbReference>
<dbReference type="PANTHER" id="PTHR13832">
    <property type="entry name" value="PROTEIN PHOSPHATASE 2C"/>
    <property type="match status" value="1"/>
</dbReference>
<accession>M2QTU4</accession>
<gene>
    <name evidence="2" type="ORF">CERSUDRAFT_121229</name>
</gene>
<dbReference type="Gene3D" id="3.60.40.10">
    <property type="entry name" value="PPM-type phosphatase domain"/>
    <property type="match status" value="1"/>
</dbReference>
<protein>
    <recommendedName>
        <fullName evidence="1">PPM-type phosphatase domain-containing protein</fullName>
    </recommendedName>
</protein>
<dbReference type="AlphaFoldDB" id="M2QTU4"/>
<dbReference type="Pfam" id="PF00481">
    <property type="entry name" value="PP2C"/>
    <property type="match status" value="1"/>
</dbReference>
<dbReference type="CDD" id="cd00143">
    <property type="entry name" value="PP2Cc"/>
    <property type="match status" value="1"/>
</dbReference>
<name>M2QTU4_CERS8</name>
<dbReference type="EMBL" id="KB445792">
    <property type="protein sequence ID" value="EMD40478.1"/>
    <property type="molecule type" value="Genomic_DNA"/>
</dbReference>
<dbReference type="GO" id="GO:0005739">
    <property type="term" value="C:mitochondrion"/>
    <property type="evidence" value="ECO:0007669"/>
    <property type="project" value="TreeGrafter"/>
</dbReference>
<dbReference type="Proteomes" id="UP000016930">
    <property type="component" value="Unassembled WGS sequence"/>
</dbReference>
<dbReference type="PROSITE" id="PS51746">
    <property type="entry name" value="PPM_2"/>
    <property type="match status" value="1"/>
</dbReference>
<dbReference type="SMART" id="SM00332">
    <property type="entry name" value="PP2Cc"/>
    <property type="match status" value="1"/>
</dbReference>
<feature type="domain" description="PPM-type phosphatase" evidence="1">
    <location>
        <begin position="102"/>
        <end position="514"/>
    </location>
</feature>